<dbReference type="SUPFAM" id="SSF117892">
    <property type="entry name" value="Band 7/SPFH domain"/>
    <property type="match status" value="1"/>
</dbReference>
<dbReference type="InterPro" id="IPR036013">
    <property type="entry name" value="Band_7/SPFH_dom_sf"/>
</dbReference>
<dbReference type="EMBL" id="OX459118">
    <property type="protein sequence ID" value="CAI9089510.1"/>
    <property type="molecule type" value="Genomic_DNA"/>
</dbReference>
<evidence type="ECO:0000313" key="3">
    <source>
        <dbReference type="EMBL" id="CAI9089510.1"/>
    </source>
</evidence>
<dbReference type="AlphaFoldDB" id="A0AAV1C217"/>
<proteinExistence type="predicted"/>
<dbReference type="PANTHER" id="PTHR43327:SF10">
    <property type="entry name" value="STOMATIN-LIKE PROTEIN 2, MITOCHONDRIAL"/>
    <property type="match status" value="1"/>
</dbReference>
<keyword evidence="4" id="KW-1185">Reference proteome</keyword>
<dbReference type="Proteomes" id="UP001161247">
    <property type="component" value="Chromosome 1"/>
</dbReference>
<dbReference type="Pfam" id="PF01145">
    <property type="entry name" value="Band_7"/>
    <property type="match status" value="1"/>
</dbReference>
<organism evidence="3 4">
    <name type="scientific">Oldenlandia corymbosa var. corymbosa</name>
    <dbReference type="NCBI Taxonomy" id="529605"/>
    <lineage>
        <taxon>Eukaryota</taxon>
        <taxon>Viridiplantae</taxon>
        <taxon>Streptophyta</taxon>
        <taxon>Embryophyta</taxon>
        <taxon>Tracheophyta</taxon>
        <taxon>Spermatophyta</taxon>
        <taxon>Magnoliopsida</taxon>
        <taxon>eudicotyledons</taxon>
        <taxon>Gunneridae</taxon>
        <taxon>Pentapetalae</taxon>
        <taxon>asterids</taxon>
        <taxon>lamiids</taxon>
        <taxon>Gentianales</taxon>
        <taxon>Rubiaceae</taxon>
        <taxon>Rubioideae</taxon>
        <taxon>Spermacoceae</taxon>
        <taxon>Hedyotis-Oldenlandia complex</taxon>
        <taxon>Oldenlandia</taxon>
    </lineage>
</organism>
<feature type="domain" description="Band 7" evidence="2">
    <location>
        <begin position="27"/>
        <end position="99"/>
    </location>
</feature>
<sequence>MWQRIRANPIEWPVRYATRNLGIHFMPPGKVSIVERFGGYTKALTHGTHLLIPFVDRIVSVLSVEETSVPLFPIEASTWDSKMVSQDSVLQYRVFDPVMAANPDNPLRLLILFGVGKSCSSIRLITLDKVPETLHRINKEILNPEGQGGDASAVSGGRPKSGSSSMAIYSCRNLGLPAMNLLRVKRNTHVPTVNPGGIAAPDHIR</sequence>
<gene>
    <name evidence="3" type="ORF">OLC1_LOCUS1843</name>
</gene>
<feature type="region of interest" description="Disordered" evidence="1">
    <location>
        <begin position="142"/>
        <end position="162"/>
    </location>
</feature>
<accession>A0AAV1C217</accession>
<evidence type="ECO:0000313" key="4">
    <source>
        <dbReference type="Proteomes" id="UP001161247"/>
    </source>
</evidence>
<dbReference type="PANTHER" id="PTHR43327">
    <property type="entry name" value="STOMATIN-LIKE PROTEIN 2, MITOCHONDRIAL"/>
    <property type="match status" value="1"/>
</dbReference>
<name>A0AAV1C217_OLDCO</name>
<dbReference type="InterPro" id="IPR001107">
    <property type="entry name" value="Band_7"/>
</dbReference>
<reference evidence="3" key="1">
    <citation type="submission" date="2023-03" db="EMBL/GenBank/DDBJ databases">
        <authorList>
            <person name="Julca I."/>
        </authorList>
    </citation>
    <scope>NUCLEOTIDE SEQUENCE</scope>
</reference>
<evidence type="ECO:0000256" key="1">
    <source>
        <dbReference type="SAM" id="MobiDB-lite"/>
    </source>
</evidence>
<protein>
    <submittedName>
        <fullName evidence="3">OLC1v1024097C1</fullName>
    </submittedName>
</protein>
<dbReference type="InterPro" id="IPR050710">
    <property type="entry name" value="Band7/mec-2_domain"/>
</dbReference>
<dbReference type="GO" id="GO:0005739">
    <property type="term" value="C:mitochondrion"/>
    <property type="evidence" value="ECO:0007669"/>
    <property type="project" value="TreeGrafter"/>
</dbReference>
<dbReference type="GO" id="GO:0007005">
    <property type="term" value="P:mitochondrion organization"/>
    <property type="evidence" value="ECO:0007669"/>
    <property type="project" value="TreeGrafter"/>
</dbReference>
<evidence type="ECO:0000259" key="2">
    <source>
        <dbReference type="Pfam" id="PF01145"/>
    </source>
</evidence>